<keyword evidence="7 15" id="KW-0479">Metal-binding</keyword>
<evidence type="ECO:0000256" key="16">
    <source>
        <dbReference type="SAM" id="MobiDB-lite"/>
    </source>
</evidence>
<dbReference type="InterPro" id="IPR009080">
    <property type="entry name" value="tRNAsynth_Ia_anticodon-bd"/>
</dbReference>
<evidence type="ECO:0000256" key="7">
    <source>
        <dbReference type="ARBA" id="ARBA00022723"/>
    </source>
</evidence>
<evidence type="ECO:0000256" key="14">
    <source>
        <dbReference type="ARBA" id="ARBA00048359"/>
    </source>
</evidence>
<keyword evidence="9 15" id="KW-0862">Zinc</keyword>
<evidence type="ECO:0000256" key="1">
    <source>
        <dbReference type="ARBA" id="ARBA00001947"/>
    </source>
</evidence>
<comment type="cofactor">
    <cofactor evidence="1 15">
        <name>Zn(2+)</name>
        <dbReference type="ChEBI" id="CHEBI:29105"/>
    </cofactor>
</comment>
<evidence type="ECO:0000313" key="20">
    <source>
        <dbReference type="Proteomes" id="UP000550354"/>
    </source>
</evidence>
<comment type="subcellular location">
    <subcellularLocation>
        <location evidence="2 15">Cytoplasm</location>
    </subcellularLocation>
</comment>
<dbReference type="Gene3D" id="3.90.740.10">
    <property type="entry name" value="Valyl/Leucyl/Isoleucyl-tRNA synthetase, editing domain"/>
    <property type="match status" value="1"/>
</dbReference>
<dbReference type="InterPro" id="IPR023586">
    <property type="entry name" value="Ile-tRNA-ligase_type2"/>
</dbReference>
<accession>A0A838XLT5</accession>
<dbReference type="Pfam" id="PF00133">
    <property type="entry name" value="tRNA-synt_1"/>
    <property type="match status" value="1"/>
</dbReference>
<feature type="domain" description="Aminoacyl-tRNA synthetase class Ia" evidence="17">
    <location>
        <begin position="64"/>
        <end position="671"/>
    </location>
</feature>
<evidence type="ECO:0000256" key="3">
    <source>
        <dbReference type="ARBA" id="ARBA00007078"/>
    </source>
</evidence>
<dbReference type="Proteomes" id="UP000550354">
    <property type="component" value="Unassembled WGS sequence"/>
</dbReference>
<evidence type="ECO:0000259" key="18">
    <source>
        <dbReference type="Pfam" id="PF08264"/>
    </source>
</evidence>
<dbReference type="Pfam" id="PF08264">
    <property type="entry name" value="Anticodon_1"/>
    <property type="match status" value="1"/>
</dbReference>
<dbReference type="GO" id="GO:0002161">
    <property type="term" value="F:aminoacyl-tRNA deacylase activity"/>
    <property type="evidence" value="ECO:0007669"/>
    <property type="project" value="InterPro"/>
</dbReference>
<evidence type="ECO:0000256" key="4">
    <source>
        <dbReference type="ARBA" id="ARBA00011245"/>
    </source>
</evidence>
<feature type="region of interest" description="Disordered" evidence="16">
    <location>
        <begin position="1"/>
        <end position="44"/>
    </location>
</feature>
<evidence type="ECO:0000256" key="11">
    <source>
        <dbReference type="ARBA" id="ARBA00022917"/>
    </source>
</evidence>
<proteinExistence type="inferred from homology"/>
<evidence type="ECO:0000256" key="13">
    <source>
        <dbReference type="ARBA" id="ARBA00025217"/>
    </source>
</evidence>
<dbReference type="AlphaFoldDB" id="A0A838XLT5"/>
<comment type="domain">
    <text evidence="15">IleRS has two distinct active sites: one for aminoacylation and one for editing. The misactivated valine is translocated from the active site to the editing site, which sterically excludes the correctly activated isoleucine. The single editing site contains two valyl binding pockets, one specific for each substrate (Val-AMP or Val-tRNA(Ile)).</text>
</comment>
<dbReference type="NCBIfam" id="TIGR00392">
    <property type="entry name" value="ileS"/>
    <property type="match status" value="1"/>
</dbReference>
<dbReference type="CDD" id="cd07961">
    <property type="entry name" value="Anticodon_Ia_Ile_ABEc"/>
    <property type="match status" value="1"/>
</dbReference>
<dbReference type="InterPro" id="IPR014729">
    <property type="entry name" value="Rossmann-like_a/b/a_fold"/>
</dbReference>
<organism evidence="19 20">
    <name type="scientific">Aeromicrobium phoceense</name>
    <dbReference type="NCBI Taxonomy" id="2754045"/>
    <lineage>
        <taxon>Bacteria</taxon>
        <taxon>Bacillati</taxon>
        <taxon>Actinomycetota</taxon>
        <taxon>Actinomycetes</taxon>
        <taxon>Propionibacteriales</taxon>
        <taxon>Nocardioidaceae</taxon>
        <taxon>Aeromicrobium</taxon>
    </lineage>
</organism>
<dbReference type="InterPro" id="IPR002301">
    <property type="entry name" value="Ile-tRNA-ligase"/>
</dbReference>
<dbReference type="InterPro" id="IPR002300">
    <property type="entry name" value="aa-tRNA-synth_Ia"/>
</dbReference>
<dbReference type="SUPFAM" id="SSF50677">
    <property type="entry name" value="ValRS/IleRS/LeuRS editing domain"/>
    <property type="match status" value="1"/>
</dbReference>
<dbReference type="PRINTS" id="PR00984">
    <property type="entry name" value="TRNASYNTHILE"/>
</dbReference>
<dbReference type="FunFam" id="3.40.50.620:FF:000063">
    <property type="entry name" value="Isoleucine--tRNA ligase"/>
    <property type="match status" value="1"/>
</dbReference>
<gene>
    <name evidence="15" type="primary">ileS</name>
    <name evidence="19" type="ORF">H1W00_15995</name>
</gene>
<dbReference type="InterPro" id="IPR033709">
    <property type="entry name" value="Anticodon_Ile_ABEc"/>
</dbReference>
<evidence type="ECO:0000256" key="2">
    <source>
        <dbReference type="ARBA" id="ARBA00004496"/>
    </source>
</evidence>
<evidence type="ECO:0000256" key="8">
    <source>
        <dbReference type="ARBA" id="ARBA00022741"/>
    </source>
</evidence>
<dbReference type="EMBL" id="JACEOG010000002">
    <property type="protein sequence ID" value="MBA4609981.1"/>
    <property type="molecule type" value="Genomic_DNA"/>
</dbReference>
<comment type="function">
    <text evidence="13 15">Catalyzes the attachment of isoleucine to tRNA(Ile). As IleRS can inadvertently accommodate and process structurally similar amino acids such as valine, to avoid such errors it has two additional distinct tRNA(Ile)-dependent editing activities. One activity is designated as 'pretransfer' editing and involves the hydrolysis of activated Val-AMP. The other activity is designated 'posttransfer' editing and involves deacylation of mischarged Val-tRNA(Ile).</text>
</comment>
<dbReference type="InterPro" id="IPR013155">
    <property type="entry name" value="M/V/L/I-tRNA-synth_anticd-bd"/>
</dbReference>
<dbReference type="HAMAP" id="MF_02003">
    <property type="entry name" value="Ile_tRNA_synth_type2"/>
    <property type="match status" value="1"/>
</dbReference>
<dbReference type="GO" id="GO:0004822">
    <property type="term" value="F:isoleucine-tRNA ligase activity"/>
    <property type="evidence" value="ECO:0007669"/>
    <property type="project" value="UniProtKB-UniRule"/>
</dbReference>
<evidence type="ECO:0000256" key="10">
    <source>
        <dbReference type="ARBA" id="ARBA00022840"/>
    </source>
</evidence>
<keyword evidence="10 15" id="KW-0067">ATP-binding</keyword>
<feature type="short sequence motif" description="'HIGH' region" evidence="15">
    <location>
        <begin position="94"/>
        <end position="104"/>
    </location>
</feature>
<keyword evidence="12 15" id="KW-0030">Aminoacyl-tRNA synthetase</keyword>
<comment type="similarity">
    <text evidence="3 15">Belongs to the class-I aminoacyl-tRNA synthetase family. IleS type 2 subfamily.</text>
</comment>
<dbReference type="SUPFAM" id="SSF47323">
    <property type="entry name" value="Anticodon-binding domain of a subclass of class I aminoacyl-tRNA synthetases"/>
    <property type="match status" value="1"/>
</dbReference>
<name>A0A838XLT5_9ACTN</name>
<evidence type="ECO:0000259" key="17">
    <source>
        <dbReference type="Pfam" id="PF00133"/>
    </source>
</evidence>
<dbReference type="Gene3D" id="3.40.50.620">
    <property type="entry name" value="HUPs"/>
    <property type="match status" value="2"/>
</dbReference>
<dbReference type="SUPFAM" id="SSF52374">
    <property type="entry name" value="Nucleotidylyl transferase"/>
    <property type="match status" value="1"/>
</dbReference>
<evidence type="ECO:0000256" key="15">
    <source>
        <dbReference type="HAMAP-Rule" id="MF_02003"/>
    </source>
</evidence>
<evidence type="ECO:0000256" key="5">
    <source>
        <dbReference type="ARBA" id="ARBA00022490"/>
    </source>
</evidence>
<comment type="caution">
    <text evidence="19">The sequence shown here is derived from an EMBL/GenBank/DDBJ whole genome shotgun (WGS) entry which is preliminary data.</text>
</comment>
<comment type="subunit">
    <text evidence="4 15">Monomer.</text>
</comment>
<dbReference type="GO" id="GO:0005737">
    <property type="term" value="C:cytoplasm"/>
    <property type="evidence" value="ECO:0007669"/>
    <property type="project" value="UniProtKB-SubCell"/>
</dbReference>
<dbReference type="GO" id="GO:0005524">
    <property type="term" value="F:ATP binding"/>
    <property type="evidence" value="ECO:0007669"/>
    <property type="project" value="UniProtKB-UniRule"/>
</dbReference>
<keyword evidence="5 15" id="KW-0963">Cytoplasm</keyword>
<sequence>MPGTVDRPRGRCKSAHRRIGRVSQDAPNAPAVPPTSAPSGAAGDALRYRPVPAHVDLPAMEREILDLWAEQGTFAASLSTRADAERWTFYEGPPTANGVPGTHHVEARVFKDVFPRFKTMQGYHVERKAGWDCHGLPVEIAVEKELGFNGKPDIEAFGIAEFNAKCRESVLRNVDQFEAMTERMAYWTDMSDPYRTMDAPYVESVWWALSQIHGKGLLVEDYRVAPYCPRCGTTLSDHELAQGYETVVDPSVYVRFPLTSGPWEGTDLLVWTTTPWTLVSNTAVAVHPDVTYVVATDGTDRVVVAEPLVGAALGEGWEAVETVTGRDMERWTYRRPFDLVEIPDAHFVVLGDYVTTEDGTGLVHQSPAFGADDMAVCKAYGLPVVNPIAPDGHFEADVPLVGGAFFKEADPTLVADLDARGLLFTKLDYEHSYPHCWRCHTPLMYFALPAWYIRTTARKDEMLAQNEQTNWYPGTIKHGRYGDWLENNIDWSLSRNRFWGTPLPIWRNDADPSKVVCVESLAHLSELTGTDQSDLDPHRPYIDDVTFTIDGEPGTYRRVPEVIDAWFDSGSMPFAQWGYPHAEGSQEKFERAYPAQYIAEAIDQTRGWFYSLMAVGTLVFDRSSYENVVCLGHILAEDGRKMSKHLGNILLPMPLMDEHGADALRWFMACSGSPWSARRIGHNALTEIVRKVLLTYWNTVAFHVLYARAEGWSPAGADVPPPAERGVLDRWLLSQTQDLVREVTSALEDFDTQRAGLMISTFVDDMSNWYVRRSRKRFWRGDAAALATLHEVLDVLTRLMAPLVPFVTERVWQDLIVPVDPDAAPSVHLADWPVADESLRVDGLAERVSLARRVTELGRAARAEAKVRTRQPLRRALIGSAHFEQLGDDLRAQVCEELNIEQLGSLADAGADLVEFSAKANFRQLGKRYGKQTPVVAQAIAAADAGELAARLEKGEATVTGEDGQTWQVEADDVIVTERPREGWSVVNEQGETVALDLAIDDELRRAGLAREAVRVIQEARKAAGLEITDRITLTWTAEGETADALREHGASIAEEVLAVSFEPGDAADVRDDDLGLAVSLSRA</sequence>
<keyword evidence="20" id="KW-1185">Reference proteome</keyword>
<dbReference type="InterPro" id="IPR009008">
    <property type="entry name" value="Val/Leu/Ile-tRNA-synth_edit"/>
</dbReference>
<evidence type="ECO:0000256" key="6">
    <source>
        <dbReference type="ARBA" id="ARBA00022598"/>
    </source>
</evidence>
<dbReference type="GO" id="GO:0006428">
    <property type="term" value="P:isoleucyl-tRNA aminoacylation"/>
    <property type="evidence" value="ECO:0007669"/>
    <property type="project" value="UniProtKB-UniRule"/>
</dbReference>
<dbReference type="Pfam" id="PF19302">
    <property type="entry name" value="DUF5915"/>
    <property type="match status" value="1"/>
</dbReference>
<dbReference type="CDD" id="cd00818">
    <property type="entry name" value="IleRS_core"/>
    <property type="match status" value="1"/>
</dbReference>
<reference evidence="19 20" key="1">
    <citation type="submission" date="2020-07" db="EMBL/GenBank/DDBJ databases">
        <title>Draft genome and description of Aeromicrobium phoceense strain Marseille-Q0843 isolated from healthy skin swab.</title>
        <authorList>
            <person name="Boxberger M."/>
            <person name="La Scola B."/>
        </authorList>
    </citation>
    <scope>NUCLEOTIDE SEQUENCE [LARGE SCALE GENOMIC DNA]</scope>
    <source>
        <strain evidence="19 20">Marseille-Q0843</strain>
    </source>
</reference>
<dbReference type="GO" id="GO:0000049">
    <property type="term" value="F:tRNA binding"/>
    <property type="evidence" value="ECO:0007669"/>
    <property type="project" value="InterPro"/>
</dbReference>
<feature type="short sequence motif" description="'KMSKS' region" evidence="15">
    <location>
        <begin position="641"/>
        <end position="645"/>
    </location>
</feature>
<keyword evidence="8 15" id="KW-0547">Nucleotide-binding</keyword>
<dbReference type="Gene3D" id="1.10.730.10">
    <property type="entry name" value="Isoleucyl-tRNA Synthetase, Domain 1"/>
    <property type="match status" value="1"/>
</dbReference>
<dbReference type="FunFam" id="3.90.740.10:FF:000016">
    <property type="entry name" value="Isoleucine--tRNA ligase"/>
    <property type="match status" value="1"/>
</dbReference>
<feature type="domain" description="Methionyl/Valyl/Leucyl/Isoleucyl-tRNA synthetase anticodon-binding" evidence="18">
    <location>
        <begin position="729"/>
        <end position="874"/>
    </location>
</feature>
<evidence type="ECO:0000256" key="9">
    <source>
        <dbReference type="ARBA" id="ARBA00022833"/>
    </source>
</evidence>
<evidence type="ECO:0000256" key="12">
    <source>
        <dbReference type="ARBA" id="ARBA00023146"/>
    </source>
</evidence>
<keyword evidence="6 15" id="KW-0436">Ligase</keyword>
<dbReference type="EC" id="6.1.1.5" evidence="15"/>
<protein>
    <recommendedName>
        <fullName evidence="15">Isoleucine--tRNA ligase</fullName>
        <ecNumber evidence="15">6.1.1.5</ecNumber>
    </recommendedName>
    <alternativeName>
        <fullName evidence="15">Isoleucyl-tRNA synthetase</fullName>
        <shortName evidence="15">IleRS</shortName>
    </alternativeName>
</protein>
<comment type="catalytic activity">
    <reaction evidence="14 15">
        <text>tRNA(Ile) + L-isoleucine + ATP = L-isoleucyl-tRNA(Ile) + AMP + diphosphate</text>
        <dbReference type="Rhea" id="RHEA:11060"/>
        <dbReference type="Rhea" id="RHEA-COMP:9666"/>
        <dbReference type="Rhea" id="RHEA-COMP:9695"/>
        <dbReference type="ChEBI" id="CHEBI:30616"/>
        <dbReference type="ChEBI" id="CHEBI:33019"/>
        <dbReference type="ChEBI" id="CHEBI:58045"/>
        <dbReference type="ChEBI" id="CHEBI:78442"/>
        <dbReference type="ChEBI" id="CHEBI:78528"/>
        <dbReference type="ChEBI" id="CHEBI:456215"/>
        <dbReference type="EC" id="6.1.1.5"/>
    </reaction>
</comment>
<feature type="compositionally biased region" description="Basic residues" evidence="16">
    <location>
        <begin position="10"/>
        <end position="20"/>
    </location>
</feature>
<dbReference type="PANTHER" id="PTHR42780">
    <property type="entry name" value="SOLEUCYL-TRNA SYNTHETASE"/>
    <property type="match status" value="1"/>
</dbReference>
<evidence type="ECO:0000313" key="19">
    <source>
        <dbReference type="EMBL" id="MBA4609981.1"/>
    </source>
</evidence>
<feature type="binding site" evidence="15">
    <location>
        <position position="644"/>
    </location>
    <ligand>
        <name>ATP</name>
        <dbReference type="ChEBI" id="CHEBI:30616"/>
    </ligand>
</feature>
<dbReference type="PANTHER" id="PTHR42780:SF1">
    <property type="entry name" value="ISOLEUCINE--TRNA LIGASE, CYTOPLASMIC"/>
    <property type="match status" value="1"/>
</dbReference>
<keyword evidence="11 15" id="KW-0648">Protein biosynthesis</keyword>
<dbReference type="FunFam" id="3.40.50.620:FF:000075">
    <property type="entry name" value="Isoleucine--tRNA ligase"/>
    <property type="match status" value="1"/>
</dbReference>
<dbReference type="GO" id="GO:0008270">
    <property type="term" value="F:zinc ion binding"/>
    <property type="evidence" value="ECO:0007669"/>
    <property type="project" value="UniProtKB-UniRule"/>
</dbReference>